<comment type="caution">
    <text evidence="1">The sequence shown here is derived from an EMBL/GenBank/DDBJ whole genome shotgun (WGS) entry which is preliminary data.</text>
</comment>
<keyword evidence="2" id="KW-1185">Reference proteome</keyword>
<evidence type="ECO:0000313" key="2">
    <source>
        <dbReference type="Proteomes" id="UP001066276"/>
    </source>
</evidence>
<gene>
    <name evidence="1" type="ORF">NDU88_005581</name>
</gene>
<protein>
    <submittedName>
        <fullName evidence="1">Uncharacterized protein</fullName>
    </submittedName>
</protein>
<evidence type="ECO:0000313" key="1">
    <source>
        <dbReference type="EMBL" id="KAJ1139206.1"/>
    </source>
</evidence>
<dbReference type="AlphaFoldDB" id="A0AAV7QF58"/>
<dbReference type="EMBL" id="JANPWB010000010">
    <property type="protein sequence ID" value="KAJ1139206.1"/>
    <property type="molecule type" value="Genomic_DNA"/>
</dbReference>
<accession>A0AAV7QF58</accession>
<reference evidence="1" key="1">
    <citation type="journal article" date="2022" name="bioRxiv">
        <title>Sequencing and chromosome-scale assembly of the giantPleurodeles waltlgenome.</title>
        <authorList>
            <person name="Brown T."/>
            <person name="Elewa A."/>
            <person name="Iarovenko S."/>
            <person name="Subramanian E."/>
            <person name="Araus A.J."/>
            <person name="Petzold A."/>
            <person name="Susuki M."/>
            <person name="Suzuki K.-i.T."/>
            <person name="Hayashi T."/>
            <person name="Toyoda A."/>
            <person name="Oliveira C."/>
            <person name="Osipova E."/>
            <person name="Leigh N.D."/>
            <person name="Simon A."/>
            <person name="Yun M.H."/>
        </authorList>
    </citation>
    <scope>NUCLEOTIDE SEQUENCE</scope>
    <source>
        <strain evidence="1">20211129_DDA</strain>
        <tissue evidence="1">Liver</tissue>
    </source>
</reference>
<proteinExistence type="predicted"/>
<sequence length="109" mass="12039">MARPGWTKWWTCGAEFPSGLIQRIISCGADVPLSAARRVPGIGEPFEHERKANSRPVKSQERQRFIVLSSGSCSQQDGGSHPISRAYVELGMDGALVVQWGNQRQSSWL</sequence>
<dbReference type="Proteomes" id="UP001066276">
    <property type="component" value="Chromosome 6"/>
</dbReference>
<name>A0AAV7QF58_PLEWA</name>
<organism evidence="1 2">
    <name type="scientific">Pleurodeles waltl</name>
    <name type="common">Iberian ribbed newt</name>
    <dbReference type="NCBI Taxonomy" id="8319"/>
    <lineage>
        <taxon>Eukaryota</taxon>
        <taxon>Metazoa</taxon>
        <taxon>Chordata</taxon>
        <taxon>Craniata</taxon>
        <taxon>Vertebrata</taxon>
        <taxon>Euteleostomi</taxon>
        <taxon>Amphibia</taxon>
        <taxon>Batrachia</taxon>
        <taxon>Caudata</taxon>
        <taxon>Salamandroidea</taxon>
        <taxon>Salamandridae</taxon>
        <taxon>Pleurodelinae</taxon>
        <taxon>Pleurodeles</taxon>
    </lineage>
</organism>